<keyword evidence="1" id="KW-1133">Transmembrane helix</keyword>
<dbReference type="EMBL" id="LT841358">
    <property type="protein sequence ID" value="SMH72397.1"/>
    <property type="molecule type" value="Genomic_DNA"/>
</dbReference>
<organism evidence="2 3">
    <name type="scientific">Candidatus Nitrosotalea okcheonensis</name>
    <dbReference type="NCBI Taxonomy" id="1903276"/>
    <lineage>
        <taxon>Archaea</taxon>
        <taxon>Nitrososphaerota</taxon>
        <taxon>Nitrososphaeria</taxon>
        <taxon>Nitrosotaleales</taxon>
        <taxon>Nitrosotaleaceae</taxon>
        <taxon>Nitrosotalea</taxon>
    </lineage>
</organism>
<feature type="transmembrane region" description="Helical" evidence="1">
    <location>
        <begin position="15"/>
        <end position="33"/>
    </location>
</feature>
<evidence type="ECO:0000313" key="2">
    <source>
        <dbReference type="EMBL" id="SMH72397.1"/>
    </source>
</evidence>
<evidence type="ECO:0000313" key="3">
    <source>
        <dbReference type="Proteomes" id="UP000230607"/>
    </source>
</evidence>
<evidence type="ECO:0000256" key="1">
    <source>
        <dbReference type="SAM" id="Phobius"/>
    </source>
</evidence>
<accession>A0A2H1FI18</accession>
<keyword evidence="3" id="KW-1185">Reference proteome</keyword>
<dbReference type="AlphaFoldDB" id="A0A2H1FI18"/>
<reference evidence="3" key="1">
    <citation type="submission" date="2017-03" db="EMBL/GenBank/DDBJ databases">
        <authorList>
            <person name="Herbold C."/>
        </authorList>
    </citation>
    <scope>NUCLEOTIDE SEQUENCE [LARGE SCALE GENOMIC DNA]</scope>
</reference>
<feature type="transmembrane region" description="Helical" evidence="1">
    <location>
        <begin position="118"/>
        <end position="140"/>
    </location>
</feature>
<proteinExistence type="predicted"/>
<dbReference type="Proteomes" id="UP000230607">
    <property type="component" value="Chromosome 1"/>
</dbReference>
<sequence length="150" mass="17255">MKSHYREYLKLNKNIFLAFLASVIISAIFAQIFSLQAKYVNSSLTLVIDLSVYYAAFSGFFYIDNNKKYLLESGKLDKSRLKTDLFKIITSLGLSEIIYVVCRWILQYYLLTSNYEAYASSVLAQSISFIVYLICVNLIARSVKLYKDKG</sequence>
<keyword evidence="1" id="KW-0472">Membrane</keyword>
<gene>
    <name evidence="2" type="ORF">NCS_30237</name>
</gene>
<keyword evidence="1" id="KW-0812">Transmembrane</keyword>
<name>A0A2H1FI18_9ARCH</name>
<feature type="transmembrane region" description="Helical" evidence="1">
    <location>
        <begin position="84"/>
        <end position="106"/>
    </location>
</feature>
<feature type="transmembrane region" description="Helical" evidence="1">
    <location>
        <begin position="39"/>
        <end position="63"/>
    </location>
</feature>
<protein>
    <submittedName>
        <fullName evidence="2">Uncharacterized protein</fullName>
    </submittedName>
</protein>